<keyword evidence="4" id="KW-0328">Glycosyltransferase</keyword>
<feature type="transmembrane region" description="Helical" evidence="10">
    <location>
        <begin position="208"/>
        <end position="226"/>
    </location>
</feature>
<feature type="transmembrane region" description="Helical" evidence="10">
    <location>
        <begin position="120"/>
        <end position="143"/>
    </location>
</feature>
<keyword evidence="5" id="KW-0808">Transferase</keyword>
<feature type="transmembrane region" description="Helical" evidence="10">
    <location>
        <begin position="87"/>
        <end position="108"/>
    </location>
</feature>
<dbReference type="AlphaFoldDB" id="A0A1L4D4B1"/>
<dbReference type="InterPro" id="IPR007315">
    <property type="entry name" value="PIG-V/Gpi18"/>
</dbReference>
<reference evidence="11 12" key="1">
    <citation type="submission" date="2016-10" db="EMBL/GenBank/DDBJ databases">
        <title>Silvanigrella aquatica sp. nov., isolated from a freshwater lake located in the Black Forest, Germany, description of Silvanigrellaceae fam. nov., Silvanigrellales ord. nov., reclassification of the order Bdellovibrionales in the class Oligoflexia, reclassification of the families Bacteriovoracaceae and Halobacteriovoraceae in the new order Bacteriovoracales ord. nov., and reclassification of the family Pseudobacteriovoracaceae in the order Oligoflexiales.</title>
        <authorList>
            <person name="Hahn M.W."/>
            <person name="Schmidt J."/>
            <person name="Koll U."/>
            <person name="Rohde M."/>
            <person name="Verbag S."/>
            <person name="Pitt A."/>
            <person name="Nakai R."/>
            <person name="Naganuma T."/>
            <person name="Lang E."/>
        </authorList>
    </citation>
    <scope>NUCLEOTIDE SEQUENCE [LARGE SCALE GENOMIC DNA]</scope>
    <source>
        <strain evidence="11 12">MWH-Nonnen-W8red</strain>
    </source>
</reference>
<organism evidence="11 12">
    <name type="scientific">Silvanigrella aquatica</name>
    <dbReference type="NCBI Taxonomy" id="1915309"/>
    <lineage>
        <taxon>Bacteria</taxon>
        <taxon>Pseudomonadati</taxon>
        <taxon>Bdellovibrionota</taxon>
        <taxon>Oligoflexia</taxon>
        <taxon>Silvanigrellales</taxon>
        <taxon>Silvanigrellaceae</taxon>
        <taxon>Silvanigrella</taxon>
    </lineage>
</organism>
<feature type="transmembrane region" description="Helical" evidence="10">
    <location>
        <begin position="12"/>
        <end position="31"/>
    </location>
</feature>
<evidence type="ECO:0000256" key="1">
    <source>
        <dbReference type="ARBA" id="ARBA00004477"/>
    </source>
</evidence>
<dbReference type="Pfam" id="PF04188">
    <property type="entry name" value="Mannosyl_trans2"/>
    <property type="match status" value="1"/>
</dbReference>
<dbReference type="GO" id="GO:0006506">
    <property type="term" value="P:GPI anchor biosynthetic process"/>
    <property type="evidence" value="ECO:0007669"/>
    <property type="project" value="UniProtKB-UniPathway"/>
</dbReference>
<evidence type="ECO:0000256" key="4">
    <source>
        <dbReference type="ARBA" id="ARBA00022676"/>
    </source>
</evidence>
<evidence type="ECO:0000256" key="3">
    <source>
        <dbReference type="ARBA" id="ARBA00022502"/>
    </source>
</evidence>
<feature type="transmembrane region" description="Helical" evidence="10">
    <location>
        <begin position="337"/>
        <end position="356"/>
    </location>
</feature>
<keyword evidence="3" id="KW-0337">GPI-anchor biosynthesis</keyword>
<evidence type="ECO:0000256" key="5">
    <source>
        <dbReference type="ARBA" id="ARBA00022679"/>
    </source>
</evidence>
<feature type="transmembrane region" description="Helical" evidence="10">
    <location>
        <begin position="311"/>
        <end position="330"/>
    </location>
</feature>
<keyword evidence="9 10" id="KW-0472">Membrane</keyword>
<keyword evidence="12" id="KW-1185">Reference proteome</keyword>
<evidence type="ECO:0000256" key="9">
    <source>
        <dbReference type="ARBA" id="ARBA00023136"/>
    </source>
</evidence>
<dbReference type="GO" id="GO:0031501">
    <property type="term" value="C:mannosyltransferase complex"/>
    <property type="evidence" value="ECO:0007669"/>
    <property type="project" value="TreeGrafter"/>
</dbReference>
<sequence length="365" mass="43594">MKNRVLLREHMIIAFLITLLHFIIWVYLLHFKNYLTPANNLLELLTHWDSEWYTKIVEYDYAIEQSRAFFPLYPYLVKIINFPFKNIHPALIGSLFSSIVFIVFIFCLNKIKNSKESIPIWLYPQNTFCYLFLVLSPASYVFHTHHTESLYLFLSYLSIYFSYFNKWFFAAILSGLCCLTKNQGVILSISCGFLAASHALSFKERFYIFFKFGIVSGLFFAGYLLFQYRIFGTPFAFIEAQSSWHHIDHYSEYFETFILQSKFQDYSLGAIKHHLVFYLMLFYSFFLLKYSKAIFFYCLISLLILPLQGELINSFRFISFLFPIFFIMGIYENRKELFIKLIILLIFLFLNIQTTYNYGILKWAY</sequence>
<comment type="pathway">
    <text evidence="2">Glycolipid biosynthesis; glycosylphosphatidylinositol-anchor biosynthesis.</text>
</comment>
<gene>
    <name evidence="11" type="ORF">AXG55_14370</name>
</gene>
<dbReference type="GO" id="GO:0004376">
    <property type="term" value="F:GPI mannosyltransferase activity"/>
    <property type="evidence" value="ECO:0007669"/>
    <property type="project" value="InterPro"/>
</dbReference>
<dbReference type="GO" id="GO:0000009">
    <property type="term" value="F:alpha-1,6-mannosyltransferase activity"/>
    <property type="evidence" value="ECO:0007669"/>
    <property type="project" value="InterPro"/>
</dbReference>
<protein>
    <recommendedName>
        <fullName evidence="13">Glycosyltransferase RgtA/B/C/D-like domain-containing protein</fullName>
    </recommendedName>
</protein>
<evidence type="ECO:0000256" key="2">
    <source>
        <dbReference type="ARBA" id="ARBA00004687"/>
    </source>
</evidence>
<dbReference type="UniPathway" id="UPA00196"/>
<feature type="transmembrane region" description="Helical" evidence="10">
    <location>
        <begin position="185"/>
        <end position="202"/>
    </location>
</feature>
<evidence type="ECO:0000256" key="6">
    <source>
        <dbReference type="ARBA" id="ARBA00022692"/>
    </source>
</evidence>
<keyword evidence="6 10" id="KW-0812">Transmembrane</keyword>
<accession>A0A1L4D4B1</accession>
<evidence type="ECO:0000313" key="11">
    <source>
        <dbReference type="EMBL" id="APJ05012.1"/>
    </source>
</evidence>
<dbReference type="GO" id="GO:0016020">
    <property type="term" value="C:membrane"/>
    <property type="evidence" value="ECO:0007669"/>
    <property type="project" value="GOC"/>
</dbReference>
<evidence type="ECO:0000313" key="12">
    <source>
        <dbReference type="Proteomes" id="UP000184731"/>
    </source>
</evidence>
<name>A0A1L4D4B1_9BACT</name>
<evidence type="ECO:0008006" key="13">
    <source>
        <dbReference type="Google" id="ProtNLM"/>
    </source>
</evidence>
<keyword evidence="8 10" id="KW-1133">Transmembrane helix</keyword>
<feature type="transmembrane region" description="Helical" evidence="10">
    <location>
        <begin position="149"/>
        <end position="173"/>
    </location>
</feature>
<dbReference type="PANTHER" id="PTHR12468:SF2">
    <property type="entry name" value="GPI MANNOSYLTRANSFERASE 2"/>
    <property type="match status" value="1"/>
</dbReference>
<dbReference type="KEGG" id="saqi:AXG55_14370"/>
<dbReference type="STRING" id="1915309.AXG55_14370"/>
<comment type="subcellular location">
    <subcellularLocation>
        <location evidence="1">Endoplasmic reticulum membrane</location>
        <topology evidence="1">Multi-pass membrane protein</topology>
    </subcellularLocation>
</comment>
<feature type="transmembrane region" description="Helical" evidence="10">
    <location>
        <begin position="275"/>
        <end position="305"/>
    </location>
</feature>
<evidence type="ECO:0000256" key="8">
    <source>
        <dbReference type="ARBA" id="ARBA00022989"/>
    </source>
</evidence>
<dbReference type="PANTHER" id="PTHR12468">
    <property type="entry name" value="GPI MANNOSYLTRANSFERASE 2"/>
    <property type="match status" value="1"/>
</dbReference>
<dbReference type="RefSeq" id="WP_233231259.1">
    <property type="nucleotide sequence ID" value="NZ_CP017834.1"/>
</dbReference>
<evidence type="ECO:0000256" key="10">
    <source>
        <dbReference type="SAM" id="Phobius"/>
    </source>
</evidence>
<dbReference type="EMBL" id="CP017834">
    <property type="protein sequence ID" value="APJ05012.1"/>
    <property type="molecule type" value="Genomic_DNA"/>
</dbReference>
<dbReference type="Proteomes" id="UP000184731">
    <property type="component" value="Chromosome"/>
</dbReference>
<evidence type="ECO:0000256" key="7">
    <source>
        <dbReference type="ARBA" id="ARBA00022824"/>
    </source>
</evidence>
<keyword evidence="7" id="KW-0256">Endoplasmic reticulum</keyword>
<proteinExistence type="predicted"/>